<evidence type="ECO:0000256" key="1">
    <source>
        <dbReference type="SAM" id="MobiDB-lite"/>
    </source>
</evidence>
<reference evidence="2 3" key="1">
    <citation type="submission" date="2023-10" db="EMBL/GenBank/DDBJ databases">
        <title>Draft genome sequence of Xylaria bambusicola isolate GMP-LS, the root and basal stem rot pathogen of sugarcane in Indonesia.</title>
        <authorList>
            <person name="Selvaraj P."/>
            <person name="Muralishankar V."/>
            <person name="Muruganantham S."/>
            <person name="Sp S."/>
            <person name="Haryani S."/>
            <person name="Lau K.J.X."/>
            <person name="Naqvi N.I."/>
        </authorList>
    </citation>
    <scope>NUCLEOTIDE SEQUENCE [LARGE SCALE GENOMIC DNA]</scope>
    <source>
        <strain evidence="2">GMP-LS</strain>
    </source>
</reference>
<keyword evidence="3" id="KW-1185">Reference proteome</keyword>
<evidence type="ECO:0000313" key="3">
    <source>
        <dbReference type="Proteomes" id="UP001305414"/>
    </source>
</evidence>
<feature type="region of interest" description="Disordered" evidence="1">
    <location>
        <begin position="1"/>
        <end position="20"/>
    </location>
</feature>
<dbReference type="AlphaFoldDB" id="A0AAN7UNZ1"/>
<comment type="caution">
    <text evidence="2">The sequence shown here is derived from an EMBL/GenBank/DDBJ whole genome shotgun (WGS) entry which is preliminary data.</text>
</comment>
<proteinExistence type="predicted"/>
<gene>
    <name evidence="2" type="ORF">RRF57_005671</name>
</gene>
<sequence>MANANAVRKVEGREKGRREREGWCFQISSERGGRNATLIVGLDEEALEPVVAVPRGTTLQPMPADACPEA</sequence>
<accession>A0AAN7UNZ1</accession>
<dbReference type="EMBL" id="JAWHQM010000013">
    <property type="protein sequence ID" value="KAK5629956.1"/>
    <property type="molecule type" value="Genomic_DNA"/>
</dbReference>
<dbReference type="Proteomes" id="UP001305414">
    <property type="component" value="Unassembled WGS sequence"/>
</dbReference>
<organism evidence="2 3">
    <name type="scientific">Xylaria bambusicola</name>
    <dbReference type="NCBI Taxonomy" id="326684"/>
    <lineage>
        <taxon>Eukaryota</taxon>
        <taxon>Fungi</taxon>
        <taxon>Dikarya</taxon>
        <taxon>Ascomycota</taxon>
        <taxon>Pezizomycotina</taxon>
        <taxon>Sordariomycetes</taxon>
        <taxon>Xylariomycetidae</taxon>
        <taxon>Xylariales</taxon>
        <taxon>Xylariaceae</taxon>
        <taxon>Xylaria</taxon>
    </lineage>
</organism>
<feature type="compositionally biased region" description="Basic and acidic residues" evidence="1">
    <location>
        <begin position="8"/>
        <end position="20"/>
    </location>
</feature>
<protein>
    <submittedName>
        <fullName evidence="2">Uncharacterized protein</fullName>
    </submittedName>
</protein>
<evidence type="ECO:0000313" key="2">
    <source>
        <dbReference type="EMBL" id="KAK5629956.1"/>
    </source>
</evidence>
<name>A0AAN7UNZ1_9PEZI</name>